<evidence type="ECO:0000313" key="1">
    <source>
        <dbReference type="EMBL" id="UJO12784.1"/>
    </source>
</evidence>
<name>A0A9Q8L8J5_PASFU</name>
<organism evidence="1 2">
    <name type="scientific">Passalora fulva</name>
    <name type="common">Tomato leaf mold</name>
    <name type="synonym">Cladosporium fulvum</name>
    <dbReference type="NCBI Taxonomy" id="5499"/>
    <lineage>
        <taxon>Eukaryota</taxon>
        <taxon>Fungi</taxon>
        <taxon>Dikarya</taxon>
        <taxon>Ascomycota</taxon>
        <taxon>Pezizomycotina</taxon>
        <taxon>Dothideomycetes</taxon>
        <taxon>Dothideomycetidae</taxon>
        <taxon>Mycosphaerellales</taxon>
        <taxon>Mycosphaerellaceae</taxon>
        <taxon>Fulvia</taxon>
    </lineage>
</organism>
<dbReference type="GeneID" id="71980232"/>
<dbReference type="RefSeq" id="XP_047757150.1">
    <property type="nucleotide sequence ID" value="XM_047899502.1"/>
</dbReference>
<dbReference type="AlphaFoldDB" id="A0A9Q8L8J5"/>
<reference evidence="1" key="2">
    <citation type="journal article" date="2022" name="Microb. Genom.">
        <title>A chromosome-scale genome assembly of the tomato pathogen Cladosporium fulvum reveals a compartmentalized genome architecture and the presence of a dispensable chromosome.</title>
        <authorList>
            <person name="Zaccaron A.Z."/>
            <person name="Chen L.H."/>
            <person name="Samaras A."/>
            <person name="Stergiopoulos I."/>
        </authorList>
    </citation>
    <scope>NUCLEOTIDE SEQUENCE</scope>
    <source>
        <strain evidence="1">Race5_Kim</strain>
    </source>
</reference>
<protein>
    <submittedName>
        <fullName evidence="1">Uncharacterized protein</fullName>
    </submittedName>
</protein>
<dbReference type="EMBL" id="CP090163">
    <property type="protein sequence ID" value="UJO12784.1"/>
    <property type="molecule type" value="Genomic_DNA"/>
</dbReference>
<proteinExistence type="predicted"/>
<reference evidence="1" key="1">
    <citation type="submission" date="2021-12" db="EMBL/GenBank/DDBJ databases">
        <authorList>
            <person name="Zaccaron A."/>
            <person name="Stergiopoulos I."/>
        </authorList>
    </citation>
    <scope>NUCLEOTIDE SEQUENCE</scope>
    <source>
        <strain evidence="1">Race5_Kim</strain>
    </source>
</reference>
<dbReference type="KEGG" id="ffu:CLAFUR5_00354"/>
<sequence>MPNVLSAHVLRYAHAPRGQSLAVLGESYLAVGCSSGSSRPTATRRAPARALVGEHSALLAADPFASLPARQLSAAEKKMAVNEAHAANCQRMPATSTNNARLSVCAGRAEPVALHICSNTTTVLAGGQLLYDTHGRRCLLRPSPLTRDD</sequence>
<evidence type="ECO:0000313" key="2">
    <source>
        <dbReference type="Proteomes" id="UP000756132"/>
    </source>
</evidence>
<keyword evidence="2" id="KW-1185">Reference proteome</keyword>
<accession>A0A9Q8L8J5</accession>
<dbReference type="Proteomes" id="UP000756132">
    <property type="component" value="Chromosome 1"/>
</dbReference>
<gene>
    <name evidence="1" type="ORF">CLAFUR5_00354</name>
</gene>